<dbReference type="Gene3D" id="3.90.1750.20">
    <property type="entry name" value="Putative Large Serine Recombinase, Chain B, Domain 2"/>
    <property type="match status" value="1"/>
</dbReference>
<dbReference type="InterPro" id="IPR050639">
    <property type="entry name" value="SSR_resolvase"/>
</dbReference>
<dbReference type="InterPro" id="IPR036162">
    <property type="entry name" value="Resolvase-like_N_sf"/>
</dbReference>
<comment type="caution">
    <text evidence="4">The sequence shown here is derived from an EMBL/GenBank/DDBJ whole genome shotgun (WGS) entry which is preliminary data.</text>
</comment>
<dbReference type="Gene3D" id="3.40.50.1390">
    <property type="entry name" value="Resolvase, N-terminal catalytic domain"/>
    <property type="match status" value="1"/>
</dbReference>
<dbReference type="Proteomes" id="UP001172721">
    <property type="component" value="Unassembled WGS sequence"/>
</dbReference>
<evidence type="ECO:0000256" key="1">
    <source>
        <dbReference type="SAM" id="Coils"/>
    </source>
</evidence>
<dbReference type="PANTHER" id="PTHR30461:SF23">
    <property type="entry name" value="DNA RECOMBINASE-RELATED"/>
    <property type="match status" value="1"/>
</dbReference>
<dbReference type="RefSeq" id="WP_301166532.1">
    <property type="nucleotide sequence ID" value="NZ_JAUHTR010000006.1"/>
</dbReference>
<evidence type="ECO:0000313" key="4">
    <source>
        <dbReference type="EMBL" id="MDN4525504.1"/>
    </source>
</evidence>
<dbReference type="SUPFAM" id="SSF53041">
    <property type="entry name" value="Resolvase-like"/>
    <property type="match status" value="1"/>
</dbReference>
<accession>A0ABT8HXK8</accession>
<dbReference type="InterPro" id="IPR011109">
    <property type="entry name" value="DNA_bind_recombinase_dom"/>
</dbReference>
<feature type="coiled-coil region" evidence="1">
    <location>
        <begin position="444"/>
        <end position="471"/>
    </location>
</feature>
<organism evidence="4 5">
    <name type="scientific">Fictibacillus fluitans</name>
    <dbReference type="NCBI Taxonomy" id="3058422"/>
    <lineage>
        <taxon>Bacteria</taxon>
        <taxon>Bacillati</taxon>
        <taxon>Bacillota</taxon>
        <taxon>Bacilli</taxon>
        <taxon>Bacillales</taxon>
        <taxon>Fictibacillaceae</taxon>
        <taxon>Fictibacillus</taxon>
    </lineage>
</organism>
<dbReference type="Pfam" id="PF00239">
    <property type="entry name" value="Resolvase"/>
    <property type="match status" value="1"/>
</dbReference>
<dbReference type="PANTHER" id="PTHR30461">
    <property type="entry name" value="DNA-INVERTASE FROM LAMBDOID PROPHAGE"/>
    <property type="match status" value="1"/>
</dbReference>
<feature type="domain" description="Recombinase" evidence="3">
    <location>
        <begin position="177"/>
        <end position="300"/>
    </location>
</feature>
<dbReference type="CDD" id="cd00338">
    <property type="entry name" value="Ser_Recombinase"/>
    <property type="match status" value="1"/>
</dbReference>
<dbReference type="PROSITE" id="PS51737">
    <property type="entry name" value="RECOMBINASE_DNA_BIND"/>
    <property type="match status" value="1"/>
</dbReference>
<dbReference type="InterPro" id="IPR006119">
    <property type="entry name" value="Resolv_N"/>
</dbReference>
<evidence type="ECO:0000259" key="2">
    <source>
        <dbReference type="PROSITE" id="PS51736"/>
    </source>
</evidence>
<dbReference type="EMBL" id="JAUHTR010000006">
    <property type="protein sequence ID" value="MDN4525504.1"/>
    <property type="molecule type" value="Genomic_DNA"/>
</dbReference>
<proteinExistence type="predicted"/>
<protein>
    <submittedName>
        <fullName evidence="4">Recombinase family protein</fullName>
    </submittedName>
</protein>
<keyword evidence="5" id="KW-1185">Reference proteome</keyword>
<sequence length="537" mass="63338">MKKKRKLQTVDEIISSAKNIGFYGRVSTKEQREKNEELPQQIGKVDEFLGKYKKSVSDDYRYRDTMSAYSRSYMERDQLSKLLIAAEKKELDAIIISDRDRLSRQTEEHFEIREMLNKLGIPIIIASRGELYNSEDFIKNLVEDALTKMESDNISARTRAALKSLLSKEQYIGGRSPYGFKKVKDQDGKVTKFIPIPGQINKVKIIFSLYKKGETCSSIAKYLSGKKTKWSASRVRDIIINPIYTGCFVYNRYCYESNKKQFAPIDEWKWFKCKGIPLEEIISLDDWWYCWNKFMKTRDLSPRYLSTSFYLNDIIKCQCGNEMRGKDQRTQINDVDKPSYGSRYYICRNKGCKQKVSADKLHKFIMEWIFRLEAPIENAVQEVKDMLISDMKSMEIRIAELKEWIRCEQKNLELLKRFENNATKEDFILSSSQNDEMLAYLLSKSDSEQKLNQFQKEIMEKQALYDRLSAIMLQENEIRNRMTRYFSPGNWEERSHIDNRNLVLLLVEECRVMDVGTVNIKLKSFHHKLYKESPKSR</sequence>
<dbReference type="InterPro" id="IPR038109">
    <property type="entry name" value="DNA_bind_recomb_sf"/>
</dbReference>
<dbReference type="SMART" id="SM00857">
    <property type="entry name" value="Resolvase"/>
    <property type="match status" value="1"/>
</dbReference>
<reference evidence="4" key="1">
    <citation type="submission" date="2023-07" db="EMBL/GenBank/DDBJ databases">
        <title>Fictibacillus sp. isolated from freshwater pond.</title>
        <authorList>
            <person name="Kirdat K."/>
            <person name="Bhat A."/>
            <person name="Mourya A."/>
            <person name="Yadav A."/>
        </authorList>
    </citation>
    <scope>NUCLEOTIDE SEQUENCE</scope>
    <source>
        <strain evidence="4">NE201</strain>
    </source>
</reference>
<evidence type="ECO:0000313" key="5">
    <source>
        <dbReference type="Proteomes" id="UP001172721"/>
    </source>
</evidence>
<keyword evidence="1" id="KW-0175">Coiled coil</keyword>
<evidence type="ECO:0000259" key="3">
    <source>
        <dbReference type="PROSITE" id="PS51737"/>
    </source>
</evidence>
<gene>
    <name evidence="4" type="ORF">QYB97_13550</name>
</gene>
<feature type="domain" description="Resolvase/invertase-type recombinase catalytic" evidence="2">
    <location>
        <begin position="19"/>
        <end position="169"/>
    </location>
</feature>
<dbReference type="Pfam" id="PF07508">
    <property type="entry name" value="Recombinase"/>
    <property type="match status" value="1"/>
</dbReference>
<name>A0ABT8HXK8_9BACL</name>
<dbReference type="PROSITE" id="PS51736">
    <property type="entry name" value="RECOMBINASES_3"/>
    <property type="match status" value="1"/>
</dbReference>